<keyword evidence="1" id="KW-1133">Transmembrane helix</keyword>
<keyword evidence="1" id="KW-0472">Membrane</keyword>
<feature type="transmembrane region" description="Helical" evidence="1">
    <location>
        <begin position="6"/>
        <end position="26"/>
    </location>
</feature>
<sequence>MHHYVLVYVMGMLKCSVFTVPPFKLIKYQQAKRIHFDLKAKICFLKASIMRHMSYDTTRKGTRVIKSHAACCTMKTDQAVVFSHMRRQAPPSCGHVSMEHHRAHENETSFLQPPHTV</sequence>
<proteinExistence type="predicted"/>
<dbReference type="EMBL" id="GFPF01001684">
    <property type="protein sequence ID" value="MAA12830.1"/>
    <property type="molecule type" value="Transcribed_RNA"/>
</dbReference>
<protein>
    <submittedName>
        <fullName evidence="2">Uncharacterized protein</fullName>
    </submittedName>
</protein>
<name>A0A224YGD8_9ACAR</name>
<evidence type="ECO:0000313" key="2">
    <source>
        <dbReference type="EMBL" id="MAA12830.1"/>
    </source>
</evidence>
<reference evidence="2" key="1">
    <citation type="journal article" date="2017" name="Parasit. Vectors">
        <title>Sialotranscriptomics of Rhipicephalus zambeziensis reveals intricate expression profiles of secretory proteins and suggests tight temporal transcriptional regulation during blood-feeding.</title>
        <authorList>
            <person name="de Castro M.H."/>
            <person name="de Klerk D."/>
            <person name="Pienaar R."/>
            <person name="Rees D.J.G."/>
            <person name="Mans B.J."/>
        </authorList>
    </citation>
    <scope>NUCLEOTIDE SEQUENCE</scope>
    <source>
        <tissue evidence="2">Salivary glands</tissue>
    </source>
</reference>
<accession>A0A224YGD8</accession>
<keyword evidence="1" id="KW-0812">Transmembrane</keyword>
<organism evidence="2">
    <name type="scientific">Rhipicephalus zambeziensis</name>
    <dbReference type="NCBI Taxonomy" id="60191"/>
    <lineage>
        <taxon>Eukaryota</taxon>
        <taxon>Metazoa</taxon>
        <taxon>Ecdysozoa</taxon>
        <taxon>Arthropoda</taxon>
        <taxon>Chelicerata</taxon>
        <taxon>Arachnida</taxon>
        <taxon>Acari</taxon>
        <taxon>Parasitiformes</taxon>
        <taxon>Ixodida</taxon>
        <taxon>Ixodoidea</taxon>
        <taxon>Ixodidae</taxon>
        <taxon>Rhipicephalinae</taxon>
        <taxon>Rhipicephalus</taxon>
        <taxon>Rhipicephalus</taxon>
    </lineage>
</organism>
<dbReference type="AlphaFoldDB" id="A0A224YGD8"/>
<evidence type="ECO:0000256" key="1">
    <source>
        <dbReference type="SAM" id="Phobius"/>
    </source>
</evidence>